<dbReference type="OrthoDB" id="288703at2759"/>
<organism evidence="2 3">
    <name type="scientific">Pichia inconspicua</name>
    <dbReference type="NCBI Taxonomy" id="52247"/>
    <lineage>
        <taxon>Eukaryota</taxon>
        <taxon>Fungi</taxon>
        <taxon>Dikarya</taxon>
        <taxon>Ascomycota</taxon>
        <taxon>Saccharomycotina</taxon>
        <taxon>Pichiomycetes</taxon>
        <taxon>Pichiales</taxon>
        <taxon>Pichiaceae</taxon>
        <taxon>Pichia</taxon>
    </lineage>
</organism>
<gene>
    <name evidence="2" type="ORF">CANINC_003890</name>
</gene>
<dbReference type="EMBL" id="SELW01000612">
    <property type="protein sequence ID" value="TID18149.1"/>
    <property type="molecule type" value="Genomic_DNA"/>
</dbReference>
<sequence>MAKLKKRSRNAQARQKHNPIGQKNIPATSNNQKILETIDKLKSTTTSVNEKLITINHILVQCNNSEEARKAYLKNDLGKVLLNDLLKNSSYDEILVSSLDLLSHILSEEPEFAIYLWRNSIWDILEKNFTNGFNSLSHMNDEKVNVISKDLLISYLEHLITILDNLIMELPSDIVESQLLVKLQESKLLESLFEIKVPKLVTLVLQFTYDFATISSAFLNTISHKTFELQGSTLAKAYIIGINLQIMEINKALTPTILNQITEEIFKNLESESTPSEEVVDISLDLLSTVIELESENPNKAFNELCNTKILPLVTNNLNGKKLLCLNNLLIYYQANNLVTNELIEGLLQLAPEVDFSDIDAVVDVINFRAHCATISGGAAENITFVNEIAKYTDSQLKFDEFTDGGAVSRLVIAVCAYFPQVKDTFQIENIKDITVLAVEKILLNAINSYKSELSKMNISKLHNKWGYLFETCVAAAVILIFELYDDDYPYNRELYHGSNGVGNVIENAFEDINKMYKNVDKNKNVQVKNEMREIVENLKRFIEYKKSE</sequence>
<keyword evidence="3" id="KW-1185">Reference proteome</keyword>
<dbReference type="STRING" id="52247.A0A4T0WXH2"/>
<evidence type="ECO:0008006" key="4">
    <source>
        <dbReference type="Google" id="ProtNLM"/>
    </source>
</evidence>
<dbReference type="Gene3D" id="1.25.10.10">
    <property type="entry name" value="Leucine-rich Repeat Variant"/>
    <property type="match status" value="1"/>
</dbReference>
<evidence type="ECO:0000313" key="2">
    <source>
        <dbReference type="EMBL" id="TID18149.1"/>
    </source>
</evidence>
<accession>A0A4T0WXH2</accession>
<dbReference type="InterPro" id="IPR011989">
    <property type="entry name" value="ARM-like"/>
</dbReference>
<reference evidence="2 3" key="1">
    <citation type="journal article" date="2019" name="Front. Genet.">
        <title>Whole-Genome Sequencing of the Opportunistic Yeast Pathogen Candida inconspicua Uncovers Its Hybrid Origin.</title>
        <authorList>
            <person name="Mixao V."/>
            <person name="Hansen A.P."/>
            <person name="Saus E."/>
            <person name="Boekhout T."/>
            <person name="Lass-Florl C."/>
            <person name="Gabaldon T."/>
        </authorList>
    </citation>
    <scope>NUCLEOTIDE SEQUENCE [LARGE SCALE GENOMIC DNA]</scope>
    <source>
        <strain evidence="2 3">CBS 180</strain>
    </source>
</reference>
<feature type="compositionally biased region" description="Basic residues" evidence="1">
    <location>
        <begin position="1"/>
        <end position="17"/>
    </location>
</feature>
<evidence type="ECO:0000256" key="1">
    <source>
        <dbReference type="SAM" id="MobiDB-lite"/>
    </source>
</evidence>
<name>A0A4T0WXH2_9ASCO</name>
<protein>
    <recommendedName>
        <fullName evidence="4">Synchronized import protein 1</fullName>
    </recommendedName>
</protein>
<feature type="region of interest" description="Disordered" evidence="1">
    <location>
        <begin position="1"/>
        <end position="26"/>
    </location>
</feature>
<evidence type="ECO:0000313" key="3">
    <source>
        <dbReference type="Proteomes" id="UP000307173"/>
    </source>
</evidence>
<proteinExistence type="predicted"/>
<dbReference type="AlphaFoldDB" id="A0A4T0WXH2"/>
<dbReference type="Proteomes" id="UP000307173">
    <property type="component" value="Unassembled WGS sequence"/>
</dbReference>
<comment type="caution">
    <text evidence="2">The sequence shown here is derived from an EMBL/GenBank/DDBJ whole genome shotgun (WGS) entry which is preliminary data.</text>
</comment>